<keyword evidence="2" id="KW-0812">Transmembrane</keyword>
<feature type="transmembrane region" description="Helical" evidence="2">
    <location>
        <begin position="126"/>
        <end position="148"/>
    </location>
</feature>
<comment type="caution">
    <text evidence="3">The sequence shown here is derived from an EMBL/GenBank/DDBJ whole genome shotgun (WGS) entry which is preliminary data.</text>
</comment>
<feature type="transmembrane region" description="Helical" evidence="2">
    <location>
        <begin position="352"/>
        <end position="371"/>
    </location>
</feature>
<feature type="compositionally biased region" description="Basic and acidic residues" evidence="1">
    <location>
        <begin position="32"/>
        <end position="43"/>
    </location>
</feature>
<evidence type="ECO:0000256" key="1">
    <source>
        <dbReference type="SAM" id="MobiDB-lite"/>
    </source>
</evidence>
<dbReference type="PANTHER" id="PTHR36844">
    <property type="entry name" value="PROTEASE PRSW"/>
    <property type="match status" value="1"/>
</dbReference>
<keyword evidence="3" id="KW-0482">Metalloprotease</keyword>
<organism evidence="3 4">
    <name type="scientific">Staphylococcus schleiferi</name>
    <dbReference type="NCBI Taxonomy" id="1295"/>
    <lineage>
        <taxon>Bacteria</taxon>
        <taxon>Bacillati</taxon>
        <taxon>Bacillota</taxon>
        <taxon>Bacilli</taxon>
        <taxon>Bacillales</taxon>
        <taxon>Staphylococcaceae</taxon>
        <taxon>Staphylococcus</taxon>
    </lineage>
</organism>
<feature type="transmembrane region" description="Helical" evidence="2">
    <location>
        <begin position="286"/>
        <end position="309"/>
    </location>
</feature>
<feature type="transmembrane region" description="Helical" evidence="2">
    <location>
        <begin position="215"/>
        <end position="239"/>
    </location>
</feature>
<keyword evidence="3" id="KW-0645">Protease</keyword>
<feature type="region of interest" description="Disordered" evidence="1">
    <location>
        <begin position="1"/>
        <end position="43"/>
    </location>
</feature>
<name>A0ABX0FWS4_STASC</name>
<evidence type="ECO:0000313" key="4">
    <source>
        <dbReference type="Proteomes" id="UP000572988"/>
    </source>
</evidence>
<evidence type="ECO:0000256" key="2">
    <source>
        <dbReference type="SAM" id="Phobius"/>
    </source>
</evidence>
<keyword evidence="4" id="KW-1185">Reference proteome</keyword>
<dbReference type="EMBL" id="POVK01000002">
    <property type="protein sequence ID" value="NHA33110.1"/>
    <property type="molecule type" value="Genomic_DNA"/>
</dbReference>
<feature type="transmembrane region" description="Helical" evidence="2">
    <location>
        <begin position="154"/>
        <end position="174"/>
    </location>
</feature>
<gene>
    <name evidence="3" type="ORF">C1O36_00970</name>
</gene>
<reference evidence="3 4" key="1">
    <citation type="submission" date="2018-01" db="EMBL/GenBank/DDBJ databases">
        <title>Complete genome sequence of Staphylococcus Scheliferi isolated from human.</title>
        <authorList>
            <person name="Abouelkhair M.A."/>
            <person name="Bemis D.A."/>
            <person name="Kania S.A."/>
        </authorList>
    </citation>
    <scope>NUCLEOTIDE SEQUENCE [LARGE SCALE GENOMIC DNA]</scope>
    <source>
        <strain evidence="3 4">ATCC 43808</strain>
    </source>
</reference>
<dbReference type="InterPro" id="IPR026898">
    <property type="entry name" value="PrsW"/>
</dbReference>
<keyword evidence="3" id="KW-0378">Hydrolase</keyword>
<protein>
    <submittedName>
        <fullName evidence="3">PrsW family intramembrane metalloprotease</fullName>
    </submittedName>
</protein>
<proteinExistence type="predicted"/>
<dbReference type="Proteomes" id="UP000572988">
    <property type="component" value="Unassembled WGS sequence"/>
</dbReference>
<feature type="transmembrane region" description="Helical" evidence="2">
    <location>
        <begin position="251"/>
        <end position="274"/>
    </location>
</feature>
<evidence type="ECO:0000313" key="3">
    <source>
        <dbReference type="EMBL" id="NHA33110.1"/>
    </source>
</evidence>
<feature type="transmembrane region" description="Helical" evidence="2">
    <location>
        <begin position="321"/>
        <end position="340"/>
    </location>
</feature>
<feature type="compositionally biased region" description="Basic and acidic residues" evidence="1">
    <location>
        <begin position="1"/>
        <end position="17"/>
    </location>
</feature>
<feature type="transmembrane region" description="Helical" evidence="2">
    <location>
        <begin position="186"/>
        <end position="209"/>
    </location>
</feature>
<dbReference type="PANTHER" id="PTHR36844:SF1">
    <property type="entry name" value="PROTEASE PRSW"/>
    <property type="match status" value="1"/>
</dbReference>
<sequence>MLLKDHPENQEVHEQKDASQQSEQPLDAPQSHTKEQHHQDTETIEQKTIDNISLTQEFKNLFNNTTRSIGKLAGNDEVLKINLADMFSEVFKPHIKQEMDEVFIAGTEYTTPQLDEVSKEWAKPFLFSRIFLGLATVFALLWIMVAFFGNPNGIGGLIFIGALTVPLPVLIFFFESNAFKNISIAIVFKIFFIGGVLSLISTLTLYEFVPVSDDITIFSAILIGIVEEMGKAIVTIYFIQRMNTYKILNGLLIGAAVGTGFEVFESAGYIFRFIPEGFDVMTQVIWLRAWTGIGSHNVWTAIVGAAVVITKGSQKFNWAHLADKRFLFFFGSAVTLHAVWDMPIAEDGIIKSILLITLGWLLTFILMKAGLSQVTQLQMEAMKMNEAHQTQAQE</sequence>
<accession>A0ABX0FWS4</accession>
<dbReference type="Pfam" id="PF13367">
    <property type="entry name" value="PrsW-protease"/>
    <property type="match status" value="1"/>
</dbReference>
<dbReference type="GO" id="GO:0008237">
    <property type="term" value="F:metallopeptidase activity"/>
    <property type="evidence" value="ECO:0007669"/>
    <property type="project" value="UniProtKB-KW"/>
</dbReference>
<keyword evidence="2" id="KW-1133">Transmembrane helix</keyword>
<keyword evidence="2" id="KW-0472">Membrane</keyword>